<proteinExistence type="predicted"/>
<sequence>MKLVAYDHGVDALALGMQRLDAAQTKDELVEALWDLRDLVYDQPEIWGALTAEMVLQGLAYELEQTPADEGSQVSVSVLASALLRVLDPRSREP</sequence>
<dbReference type="EMBL" id="JAVDYE010000001">
    <property type="protein sequence ID" value="MDR7384748.1"/>
    <property type="molecule type" value="Genomic_DNA"/>
</dbReference>
<evidence type="ECO:0008006" key="3">
    <source>
        <dbReference type="Google" id="ProtNLM"/>
    </source>
</evidence>
<organism evidence="1 2">
    <name type="scientific">Promicromonospora iranensis</name>
    <dbReference type="NCBI Taxonomy" id="1105144"/>
    <lineage>
        <taxon>Bacteria</taxon>
        <taxon>Bacillati</taxon>
        <taxon>Actinomycetota</taxon>
        <taxon>Actinomycetes</taxon>
        <taxon>Micrococcales</taxon>
        <taxon>Promicromonosporaceae</taxon>
        <taxon>Promicromonospora</taxon>
    </lineage>
</organism>
<name>A0ABU2CTT4_9MICO</name>
<evidence type="ECO:0000313" key="1">
    <source>
        <dbReference type="EMBL" id="MDR7384748.1"/>
    </source>
</evidence>
<dbReference type="Proteomes" id="UP001183585">
    <property type="component" value="Unassembled WGS sequence"/>
</dbReference>
<comment type="caution">
    <text evidence="1">The sequence shown here is derived from an EMBL/GenBank/DDBJ whole genome shotgun (WGS) entry which is preliminary data.</text>
</comment>
<accession>A0ABU2CTT4</accession>
<gene>
    <name evidence="1" type="ORF">J2S48_004263</name>
</gene>
<keyword evidence="2" id="KW-1185">Reference proteome</keyword>
<evidence type="ECO:0000313" key="2">
    <source>
        <dbReference type="Proteomes" id="UP001183585"/>
    </source>
</evidence>
<protein>
    <recommendedName>
        <fullName evidence="3">Phage gp6-like head-tail connector protein</fullName>
    </recommendedName>
</protein>
<dbReference type="RefSeq" id="WP_274993569.1">
    <property type="nucleotide sequence ID" value="NZ_JAJQQP010000005.1"/>
</dbReference>
<reference evidence="1 2" key="1">
    <citation type="submission" date="2023-07" db="EMBL/GenBank/DDBJ databases">
        <title>Sequencing the genomes of 1000 actinobacteria strains.</title>
        <authorList>
            <person name="Klenk H.-P."/>
        </authorList>
    </citation>
    <scope>NUCLEOTIDE SEQUENCE [LARGE SCALE GENOMIC DNA]</scope>
    <source>
        <strain evidence="1 2">DSM 45554</strain>
    </source>
</reference>